<name>A0A9P8Q3Z9_WICPI</name>
<proteinExistence type="predicted"/>
<dbReference type="Proteomes" id="UP000774326">
    <property type="component" value="Unassembled WGS sequence"/>
</dbReference>
<organism evidence="1 2">
    <name type="scientific">Wickerhamomyces pijperi</name>
    <name type="common">Yeast</name>
    <name type="synonym">Pichia pijperi</name>
    <dbReference type="NCBI Taxonomy" id="599730"/>
    <lineage>
        <taxon>Eukaryota</taxon>
        <taxon>Fungi</taxon>
        <taxon>Dikarya</taxon>
        <taxon>Ascomycota</taxon>
        <taxon>Saccharomycotina</taxon>
        <taxon>Saccharomycetes</taxon>
        <taxon>Phaffomycetales</taxon>
        <taxon>Wickerhamomycetaceae</taxon>
        <taxon>Wickerhamomyces</taxon>
    </lineage>
</organism>
<gene>
    <name evidence="1" type="ORF">WICPIJ_005223</name>
</gene>
<dbReference type="AlphaFoldDB" id="A0A9P8Q3Z9"/>
<evidence type="ECO:0000313" key="2">
    <source>
        <dbReference type="Proteomes" id="UP000774326"/>
    </source>
</evidence>
<accession>A0A9P8Q3Z9</accession>
<reference evidence="1" key="2">
    <citation type="submission" date="2021-01" db="EMBL/GenBank/DDBJ databases">
        <authorList>
            <person name="Schikora-Tamarit M.A."/>
        </authorList>
    </citation>
    <scope>NUCLEOTIDE SEQUENCE</scope>
    <source>
        <strain evidence="1">CBS2887</strain>
    </source>
</reference>
<dbReference type="EMBL" id="JAEUBG010002934">
    <property type="protein sequence ID" value="KAH3683807.1"/>
    <property type="molecule type" value="Genomic_DNA"/>
</dbReference>
<reference evidence="1" key="1">
    <citation type="journal article" date="2021" name="Open Biol.">
        <title>Shared evolutionary footprints suggest mitochondrial oxidative damage underlies multiple complex I losses in fungi.</title>
        <authorList>
            <person name="Schikora-Tamarit M.A."/>
            <person name="Marcet-Houben M."/>
            <person name="Nosek J."/>
            <person name="Gabaldon T."/>
        </authorList>
    </citation>
    <scope>NUCLEOTIDE SEQUENCE</scope>
    <source>
        <strain evidence="1">CBS2887</strain>
    </source>
</reference>
<comment type="caution">
    <text evidence="1">The sequence shown here is derived from an EMBL/GenBank/DDBJ whole genome shotgun (WGS) entry which is preliminary data.</text>
</comment>
<sequence length="71" mass="7838">MESILVDIAEDADVLKSAIDKEEYLHPNSVEPAAGSIQLDSDKYRESLLLELATNLSLALNVEYLFDLGVE</sequence>
<protein>
    <submittedName>
        <fullName evidence="1">Uncharacterized protein</fullName>
    </submittedName>
</protein>
<keyword evidence="2" id="KW-1185">Reference proteome</keyword>
<evidence type="ECO:0000313" key="1">
    <source>
        <dbReference type="EMBL" id="KAH3683807.1"/>
    </source>
</evidence>